<gene>
    <name evidence="2" type="ORF">CBM2587_B90549</name>
</gene>
<name>A0A975XHH3_9BURK</name>
<organism evidence="2 3">
    <name type="scientific">Cupriavidus taiwanensis</name>
    <dbReference type="NCBI Taxonomy" id="164546"/>
    <lineage>
        <taxon>Bacteria</taxon>
        <taxon>Pseudomonadati</taxon>
        <taxon>Pseudomonadota</taxon>
        <taxon>Betaproteobacteria</taxon>
        <taxon>Burkholderiales</taxon>
        <taxon>Burkholderiaceae</taxon>
        <taxon>Cupriavidus</taxon>
    </lineage>
</organism>
<evidence type="ECO:0000256" key="1">
    <source>
        <dbReference type="SAM" id="MobiDB-lite"/>
    </source>
</evidence>
<dbReference type="Proteomes" id="UP000256780">
    <property type="component" value="Chromosome CBM2587_b"/>
</dbReference>
<accession>A0A975XHH3</accession>
<dbReference type="EMBL" id="OFSQ01000038">
    <property type="protein sequence ID" value="SOY68113.1"/>
    <property type="molecule type" value="Genomic_DNA"/>
</dbReference>
<evidence type="ECO:0000313" key="3">
    <source>
        <dbReference type="Proteomes" id="UP000256780"/>
    </source>
</evidence>
<reference evidence="2 3" key="1">
    <citation type="submission" date="2018-01" db="EMBL/GenBank/DDBJ databases">
        <authorList>
            <person name="Clerissi C."/>
        </authorList>
    </citation>
    <scope>NUCLEOTIDE SEQUENCE [LARGE SCALE GENOMIC DNA]</scope>
    <source>
        <strain evidence="2">Cupriavidus sp. LMG 19464</strain>
    </source>
</reference>
<protein>
    <submittedName>
        <fullName evidence="2">Uncharacterized protein</fullName>
    </submittedName>
</protein>
<proteinExistence type="predicted"/>
<sequence>MLFRIFNIDDSHGSTPEKVQ</sequence>
<comment type="caution">
    <text evidence="2">The sequence shown here is derived from an EMBL/GenBank/DDBJ whole genome shotgun (WGS) entry which is preliminary data.</text>
</comment>
<evidence type="ECO:0000313" key="2">
    <source>
        <dbReference type="EMBL" id="SOY68113.1"/>
    </source>
</evidence>
<dbReference type="AlphaFoldDB" id="A0A975XHH3"/>
<feature type="region of interest" description="Disordered" evidence="1">
    <location>
        <begin position="1"/>
        <end position="20"/>
    </location>
</feature>